<reference evidence="1" key="1">
    <citation type="submission" date="2018-02" db="EMBL/GenBank/DDBJ databases">
        <title>Rhizophora mucronata_Transcriptome.</title>
        <authorList>
            <person name="Meera S.P."/>
            <person name="Sreeshan A."/>
            <person name="Augustine A."/>
        </authorList>
    </citation>
    <scope>NUCLEOTIDE SEQUENCE</scope>
    <source>
        <tissue evidence="1">Leaf</tissue>
    </source>
</reference>
<evidence type="ECO:0000313" key="1">
    <source>
        <dbReference type="EMBL" id="MBX43575.1"/>
    </source>
</evidence>
<dbReference type="EMBL" id="GGEC01063091">
    <property type="protein sequence ID" value="MBX43575.1"/>
    <property type="molecule type" value="Transcribed_RNA"/>
</dbReference>
<proteinExistence type="predicted"/>
<sequence>MIGKYSNSNKFQVFVIQSNCGLRHNQLSMRLLCYFVILVSRTEVESNEVIHSHEKIILKTHKIPFHSLYPIHRFPMLIWLKSQRIFHYNSAEGGAYICPVVCPRYLSLPFLGTKPSFQFYFDR</sequence>
<name>A0A2P2NM81_RHIMU</name>
<protein>
    <submittedName>
        <fullName evidence="1">Uncharacterized protein</fullName>
    </submittedName>
</protein>
<dbReference type="AlphaFoldDB" id="A0A2P2NM81"/>
<organism evidence="1">
    <name type="scientific">Rhizophora mucronata</name>
    <name type="common">Asiatic mangrove</name>
    <dbReference type="NCBI Taxonomy" id="61149"/>
    <lineage>
        <taxon>Eukaryota</taxon>
        <taxon>Viridiplantae</taxon>
        <taxon>Streptophyta</taxon>
        <taxon>Embryophyta</taxon>
        <taxon>Tracheophyta</taxon>
        <taxon>Spermatophyta</taxon>
        <taxon>Magnoliopsida</taxon>
        <taxon>eudicotyledons</taxon>
        <taxon>Gunneridae</taxon>
        <taxon>Pentapetalae</taxon>
        <taxon>rosids</taxon>
        <taxon>fabids</taxon>
        <taxon>Malpighiales</taxon>
        <taxon>Rhizophoraceae</taxon>
        <taxon>Rhizophora</taxon>
    </lineage>
</organism>
<accession>A0A2P2NM81</accession>